<dbReference type="Proteomes" id="UP000010077">
    <property type="component" value="Chromosome"/>
</dbReference>
<reference evidence="3 4" key="1">
    <citation type="journal article" date="2012" name="Proc. Natl. Acad. Sci. U.S.A.">
        <title>Genome streamlining and chemical defense in a coral reef symbiosis.</title>
        <authorList>
            <person name="Kwan J.C."/>
            <person name="Donia M.S."/>
            <person name="Han A.W."/>
            <person name="Hirose E."/>
            <person name="Haygood M.G."/>
            <person name="Schmidt E.W."/>
        </authorList>
    </citation>
    <scope>NUCLEOTIDE SEQUENCE [LARGE SCALE GENOMIC DNA]</scope>
    <source>
        <strain evidence="3 4">L2</strain>
    </source>
</reference>
<evidence type="ECO:0000313" key="3">
    <source>
        <dbReference type="EMBL" id="AFX98299.1"/>
    </source>
</evidence>
<dbReference type="STRING" id="1193729.A1OE_88"/>
<dbReference type="GO" id="GO:0003824">
    <property type="term" value="F:catalytic activity"/>
    <property type="evidence" value="ECO:0007669"/>
    <property type="project" value="InterPro"/>
</dbReference>
<proteinExistence type="inferred from homology"/>
<dbReference type="KEGG" id="thal:A1OE_88"/>
<evidence type="ECO:0000256" key="1">
    <source>
        <dbReference type="ARBA" id="ARBA00009199"/>
    </source>
</evidence>
<dbReference type="PATRIC" id="fig|1193729.4.peg.58"/>
<keyword evidence="4" id="KW-1185">Reference proteome</keyword>
<accession>K7YNW2</accession>
<gene>
    <name evidence="3" type="ORF">A1OE_88</name>
</gene>
<dbReference type="PANTHER" id="PTHR11895:SF7">
    <property type="entry name" value="GLUTAMYL-TRNA(GLN) AMIDOTRANSFERASE SUBUNIT A, MITOCHONDRIAL"/>
    <property type="match status" value="1"/>
</dbReference>
<sequence length="475" mass="51886">MYFNEYQDQDALGLARLIRKGEVSASEVVLAALTRADAINPKINAIVSRRDDVALAQTYAPLIKQPFGGVPFVFKDLDCWQEGWLAESGSKLWEGFVAPIDFTYTKRVKKAGFIPIARTATSEFGLSISTDTTLCGLTRNPWGLEHSAGGSSGGTAAAVAAGIVPMGHGSDAGGSIRIPAATCGLFGLKPTRGRNPLGPLLSEGWAGLATQHVISRTVRDSAAMLDATHGFELGDPYCCPSPTRPFLAEVTAKPDKLRVAYHMIGLGEQQLDPVNKAAIHDAVSLLEDMGHTVEEAFPMVNTEILSKAMLAIVSTNQKQMLDNRYFQLGREAEYGDVEPMTIAFAEYAAKFSAIDYANAIFAFHQLGRQFGEFFERYDILVSTVLSDPLIEIKTTHTEYATAKSVLEESWQAMPVTQFFNMTGCPAMSVPLFWPAQNLPIGIHIGAGFGREDMLLRLASQLEKARPWFFRRPRLL</sequence>
<protein>
    <submittedName>
        <fullName evidence="3">Amidase family protein</fullName>
    </submittedName>
</protein>
<name>K7YNW2_9PROT</name>
<dbReference type="PROSITE" id="PS00571">
    <property type="entry name" value="AMIDASES"/>
    <property type="match status" value="1"/>
</dbReference>
<dbReference type="InterPro" id="IPR023631">
    <property type="entry name" value="Amidase_dom"/>
</dbReference>
<dbReference type="InterPro" id="IPR036928">
    <property type="entry name" value="AS_sf"/>
</dbReference>
<dbReference type="Gene3D" id="3.90.1300.10">
    <property type="entry name" value="Amidase signature (AS) domain"/>
    <property type="match status" value="1"/>
</dbReference>
<comment type="similarity">
    <text evidence="1">Belongs to the amidase family.</text>
</comment>
<evidence type="ECO:0000259" key="2">
    <source>
        <dbReference type="Pfam" id="PF01425"/>
    </source>
</evidence>
<dbReference type="InterPro" id="IPR000120">
    <property type="entry name" value="Amidase"/>
</dbReference>
<dbReference type="AlphaFoldDB" id="K7YNW2"/>
<dbReference type="InterPro" id="IPR020556">
    <property type="entry name" value="Amidase_CS"/>
</dbReference>
<dbReference type="OrthoDB" id="7245165at2"/>
<dbReference type="Pfam" id="PF01425">
    <property type="entry name" value="Amidase"/>
    <property type="match status" value="1"/>
</dbReference>
<evidence type="ECO:0000313" key="4">
    <source>
        <dbReference type="Proteomes" id="UP000010077"/>
    </source>
</evidence>
<dbReference type="HOGENOM" id="CLU_009600_0_4_5"/>
<dbReference type="EMBL" id="CP003539">
    <property type="protein sequence ID" value="AFX98299.1"/>
    <property type="molecule type" value="Genomic_DNA"/>
</dbReference>
<dbReference type="SUPFAM" id="SSF75304">
    <property type="entry name" value="Amidase signature (AS) enzymes"/>
    <property type="match status" value="1"/>
</dbReference>
<dbReference type="RefSeq" id="WP_015087797.1">
    <property type="nucleotide sequence ID" value="NC_019566.1"/>
</dbReference>
<dbReference type="eggNOG" id="COG0154">
    <property type="taxonomic scope" value="Bacteria"/>
</dbReference>
<organism evidence="3 4">
    <name type="scientific">Candidatus Endolissoclinum faulkneri L2</name>
    <dbReference type="NCBI Taxonomy" id="1193729"/>
    <lineage>
        <taxon>Bacteria</taxon>
        <taxon>Pseudomonadati</taxon>
        <taxon>Pseudomonadota</taxon>
        <taxon>Alphaproteobacteria</taxon>
        <taxon>Rhodospirillales</taxon>
        <taxon>Rhodospirillaceae</taxon>
        <taxon>Candidatus Endolissoclinum</taxon>
    </lineage>
</organism>
<feature type="domain" description="Amidase" evidence="2">
    <location>
        <begin position="27"/>
        <end position="455"/>
    </location>
</feature>
<dbReference type="PANTHER" id="PTHR11895">
    <property type="entry name" value="TRANSAMIDASE"/>
    <property type="match status" value="1"/>
</dbReference>